<keyword evidence="5 10" id="KW-0132">Cell division</keyword>
<dbReference type="EMBL" id="CP008876">
    <property type="protein sequence ID" value="AIF68070.1"/>
    <property type="molecule type" value="Genomic_DNA"/>
</dbReference>
<sequence>MIDMKGVHKTYSNGVTALNGVDVHIDSGEFVYLVGPSGAGKSTFVKMIFRGEKPSTGIVKVDNKDLSTYKERQIPKVRRKIGVVYQDFKLLPKLTIYENVAFALEVIEESPKVIRDRVMEVLDLVGIKDKARSFPDELSGGEQQRVAIARAIANNPKVVIADEPTGNLDPETSWGIMKVLEDVNNKGTTIIMATHSKEIVNTIKKRVIAIENGRIVRDEAGGDYGYEI</sequence>
<comment type="subunit">
    <text evidence="10">Homodimer. Forms a membrane-associated complex with FtsX.</text>
</comment>
<dbReference type="PROSITE" id="PS00211">
    <property type="entry name" value="ABC_TRANSPORTER_1"/>
    <property type="match status" value="1"/>
</dbReference>
<comment type="function">
    <text evidence="10">Part of the ABC transporter FtsEX involved in cellular division.</text>
</comment>
<evidence type="ECO:0000256" key="6">
    <source>
        <dbReference type="ARBA" id="ARBA00022741"/>
    </source>
</evidence>
<evidence type="ECO:0000313" key="13">
    <source>
        <dbReference type="Proteomes" id="UP000027980"/>
    </source>
</evidence>
<dbReference type="Gene3D" id="3.40.50.300">
    <property type="entry name" value="P-loop containing nucleotide triphosphate hydrolases"/>
    <property type="match status" value="1"/>
</dbReference>
<dbReference type="GO" id="GO:0005886">
    <property type="term" value="C:plasma membrane"/>
    <property type="evidence" value="ECO:0007669"/>
    <property type="project" value="UniProtKB-SubCell"/>
</dbReference>
<dbReference type="FunFam" id="3.40.50.300:FF:000056">
    <property type="entry name" value="Cell division ATP-binding protein FtsE"/>
    <property type="match status" value="1"/>
</dbReference>
<dbReference type="Proteomes" id="UP000027980">
    <property type="component" value="Chromosome"/>
</dbReference>
<organism evidence="12 13">
    <name type="scientific">Terribacillus saccharophilus</name>
    <dbReference type="NCBI Taxonomy" id="361277"/>
    <lineage>
        <taxon>Bacteria</taxon>
        <taxon>Bacillati</taxon>
        <taxon>Bacillota</taxon>
        <taxon>Bacilli</taxon>
        <taxon>Bacillales</taxon>
        <taxon>Bacillaceae</taxon>
        <taxon>Terribacillus</taxon>
    </lineage>
</organism>
<evidence type="ECO:0000256" key="10">
    <source>
        <dbReference type="RuleBase" id="RU365094"/>
    </source>
</evidence>
<dbReference type="AlphaFoldDB" id="A0A075LMU4"/>
<dbReference type="PANTHER" id="PTHR24220">
    <property type="entry name" value="IMPORT ATP-BINDING PROTEIN"/>
    <property type="match status" value="1"/>
</dbReference>
<dbReference type="InterPro" id="IPR027417">
    <property type="entry name" value="P-loop_NTPase"/>
</dbReference>
<evidence type="ECO:0000256" key="4">
    <source>
        <dbReference type="ARBA" id="ARBA00022475"/>
    </source>
</evidence>
<dbReference type="SMART" id="SM00382">
    <property type="entry name" value="AAA"/>
    <property type="match status" value="1"/>
</dbReference>
<dbReference type="NCBIfam" id="TIGR02673">
    <property type="entry name" value="FtsE"/>
    <property type="match status" value="1"/>
</dbReference>
<dbReference type="InterPro" id="IPR003439">
    <property type="entry name" value="ABC_transporter-like_ATP-bd"/>
</dbReference>
<dbReference type="PANTHER" id="PTHR24220:SF470">
    <property type="entry name" value="CELL DIVISION ATP-BINDING PROTEIN FTSE"/>
    <property type="match status" value="1"/>
</dbReference>
<dbReference type="Pfam" id="PF00005">
    <property type="entry name" value="ABC_tran"/>
    <property type="match status" value="1"/>
</dbReference>
<dbReference type="GO" id="GO:0051301">
    <property type="term" value="P:cell division"/>
    <property type="evidence" value="ECO:0007669"/>
    <property type="project" value="UniProtKB-UniRule"/>
</dbReference>
<evidence type="ECO:0000256" key="2">
    <source>
        <dbReference type="ARBA" id="ARBA00020019"/>
    </source>
</evidence>
<dbReference type="InterPro" id="IPR005286">
    <property type="entry name" value="Cell_div_FtsE"/>
</dbReference>
<name>A0A075LMU4_9BACI</name>
<dbReference type="SUPFAM" id="SSF52540">
    <property type="entry name" value="P-loop containing nucleoside triphosphate hydrolases"/>
    <property type="match status" value="1"/>
</dbReference>
<dbReference type="InterPro" id="IPR015854">
    <property type="entry name" value="ABC_transpr_LolD-like"/>
</dbReference>
<accession>A0A075LMU4</accession>
<comment type="subcellular location">
    <subcellularLocation>
        <location evidence="10">Cell membrane</location>
        <topology evidence="10">Peripheral membrane protein</topology>
        <orientation evidence="10">Cytoplasmic side</orientation>
    </subcellularLocation>
</comment>
<dbReference type="InterPro" id="IPR017871">
    <property type="entry name" value="ABC_transporter-like_CS"/>
</dbReference>
<dbReference type="GO" id="GO:0005524">
    <property type="term" value="F:ATP binding"/>
    <property type="evidence" value="ECO:0007669"/>
    <property type="project" value="UniProtKB-UniRule"/>
</dbReference>
<keyword evidence="6 10" id="KW-0547">Nucleotide-binding</keyword>
<evidence type="ECO:0000256" key="3">
    <source>
        <dbReference type="ARBA" id="ARBA00022448"/>
    </source>
</evidence>
<evidence type="ECO:0000313" key="12">
    <source>
        <dbReference type="EMBL" id="AIF68070.1"/>
    </source>
</evidence>
<dbReference type="PROSITE" id="PS50893">
    <property type="entry name" value="ABC_TRANSPORTER_2"/>
    <property type="match status" value="1"/>
</dbReference>
<proteinExistence type="inferred from homology"/>
<dbReference type="RefSeq" id="WP_038564568.1">
    <property type="nucleotide sequence ID" value="NZ_CP008876.1"/>
</dbReference>
<keyword evidence="3" id="KW-0813">Transport</keyword>
<evidence type="ECO:0000256" key="8">
    <source>
        <dbReference type="ARBA" id="ARBA00023136"/>
    </source>
</evidence>
<dbReference type="GO" id="GO:0022857">
    <property type="term" value="F:transmembrane transporter activity"/>
    <property type="evidence" value="ECO:0007669"/>
    <property type="project" value="TreeGrafter"/>
</dbReference>
<evidence type="ECO:0000256" key="7">
    <source>
        <dbReference type="ARBA" id="ARBA00022840"/>
    </source>
</evidence>
<evidence type="ECO:0000259" key="11">
    <source>
        <dbReference type="PROSITE" id="PS50893"/>
    </source>
</evidence>
<dbReference type="InterPro" id="IPR003593">
    <property type="entry name" value="AAA+_ATPase"/>
</dbReference>
<protein>
    <recommendedName>
        <fullName evidence="2 10">Cell division ATP-binding protein FtsE</fullName>
    </recommendedName>
</protein>
<dbReference type="GO" id="GO:0016887">
    <property type="term" value="F:ATP hydrolysis activity"/>
    <property type="evidence" value="ECO:0007669"/>
    <property type="project" value="InterPro"/>
</dbReference>
<keyword evidence="9 10" id="KW-0131">Cell cycle</keyword>
<evidence type="ECO:0000256" key="1">
    <source>
        <dbReference type="ARBA" id="ARBA00005417"/>
    </source>
</evidence>
<evidence type="ECO:0000256" key="5">
    <source>
        <dbReference type="ARBA" id="ARBA00022618"/>
    </source>
</evidence>
<evidence type="ECO:0000256" key="9">
    <source>
        <dbReference type="ARBA" id="ARBA00023306"/>
    </source>
</evidence>
<keyword evidence="4 10" id="KW-1003">Cell membrane</keyword>
<keyword evidence="8 10" id="KW-0472">Membrane</keyword>
<gene>
    <name evidence="10" type="primary">ftsE</name>
    <name evidence="12" type="ORF">GZ22_16470</name>
</gene>
<feature type="domain" description="ABC transporter" evidence="11">
    <location>
        <begin position="2"/>
        <end position="228"/>
    </location>
</feature>
<dbReference type="OrthoDB" id="9791546at2"/>
<dbReference type="HOGENOM" id="CLU_000604_1_22_9"/>
<dbReference type="GeneID" id="34220192"/>
<comment type="similarity">
    <text evidence="1 10">Belongs to the ABC transporter superfamily.</text>
</comment>
<keyword evidence="7 10" id="KW-0067">ATP-binding</keyword>
<dbReference type="KEGG" id="tap:GZ22_16470"/>
<reference evidence="12 13" key="1">
    <citation type="submission" date="2014-07" db="EMBL/GenBank/DDBJ databases">
        <title>Complete genome sequence of a moderately halophilic bacterium Terribacillus aidingensis MP602, isolated from Cryptomeria fortunei in Tianmu mountain in China.</title>
        <authorList>
            <person name="Wang Y."/>
            <person name="Lu P."/>
            <person name="Zhang L."/>
        </authorList>
    </citation>
    <scope>NUCLEOTIDE SEQUENCE [LARGE SCALE GENOMIC DNA]</scope>
    <source>
        <strain evidence="12 13">MP602</strain>
    </source>
</reference>